<dbReference type="GO" id="GO:0016787">
    <property type="term" value="F:hydrolase activity"/>
    <property type="evidence" value="ECO:0007669"/>
    <property type="project" value="UniProtKB-KW"/>
</dbReference>
<dbReference type="InterPro" id="IPR036866">
    <property type="entry name" value="RibonucZ/Hydroxyglut_hydro"/>
</dbReference>
<feature type="domain" description="Metallo-beta-lactamase" evidence="2">
    <location>
        <begin position="33"/>
        <end position="127"/>
    </location>
</feature>
<organism evidence="3 4">
    <name type="scientific">Halapricum desulfuricans</name>
    <dbReference type="NCBI Taxonomy" id="2841257"/>
    <lineage>
        <taxon>Archaea</taxon>
        <taxon>Methanobacteriati</taxon>
        <taxon>Methanobacteriota</taxon>
        <taxon>Stenosarchaea group</taxon>
        <taxon>Halobacteria</taxon>
        <taxon>Halobacteriales</taxon>
        <taxon>Haloarculaceae</taxon>
        <taxon>Halapricum</taxon>
    </lineage>
</organism>
<accession>A0A897N3P5</accession>
<sequence length="260" mass="28406">MTRVTVLSDNEVVDSRPKGLRAEWGFAADVDGLLFDTGQTGIAADNADKLGLGPYETIVLSHGHYDHTKGLPAFVDDAEEIYVHPDAFEPKYHGEESIGLPYTREWIASYATINTHRDPVEVADGIHALGEIPRRYPDSSTGELRDSDGSTRPDPVRDDQSLAVEGEDGLGLVLGCCHAGLRNTIAHAEDVFDRPVRTVLGGTHLRSPDPDELDEIVAWVADRVDRIAPTHCTGHDARRKLEDAFGEDYERVGVGSTVEL</sequence>
<proteinExistence type="predicted"/>
<dbReference type="GeneID" id="68856067"/>
<dbReference type="PANTHER" id="PTHR13754:SF13">
    <property type="entry name" value="METALLO-BETA-LACTAMASE SUPERFAMILY PROTEIN (AFU_ORTHOLOGUE AFUA_3G07630)"/>
    <property type="match status" value="1"/>
</dbReference>
<dbReference type="AlphaFoldDB" id="A0A897N3P5"/>
<dbReference type="InterPro" id="IPR052926">
    <property type="entry name" value="Metallo-beta-lactamase_dom"/>
</dbReference>
<dbReference type="EMBL" id="CP064787">
    <property type="protein sequence ID" value="QSG06838.1"/>
    <property type="molecule type" value="Genomic_DNA"/>
</dbReference>
<reference evidence="3" key="1">
    <citation type="submission" date="2020-11" db="EMBL/GenBank/DDBJ databases">
        <title>Carbohydrate-dependent, anaerobic sulfur respiration: A novel catabolism in halophilic archaea.</title>
        <authorList>
            <person name="Sorokin D.Y."/>
            <person name="Messina E."/>
            <person name="Smedile F."/>
            <person name="La Cono V."/>
            <person name="Hallsworth J.E."/>
            <person name="Yakimov M.M."/>
        </authorList>
    </citation>
    <scope>NUCLEOTIDE SEQUENCE</scope>
    <source>
        <strain evidence="3">HSR12-1</strain>
    </source>
</reference>
<name>A0A897N3P5_9EURY</name>
<dbReference type="Pfam" id="PF00753">
    <property type="entry name" value="Lactamase_B"/>
    <property type="match status" value="1"/>
</dbReference>
<evidence type="ECO:0000259" key="2">
    <source>
        <dbReference type="Pfam" id="PF00753"/>
    </source>
</evidence>
<dbReference type="Gene3D" id="3.60.15.10">
    <property type="entry name" value="Ribonuclease Z/Hydroxyacylglutathione hydrolase-like"/>
    <property type="match status" value="1"/>
</dbReference>
<dbReference type="RefSeq" id="WP_229113322.1">
    <property type="nucleotide sequence ID" value="NZ_CP064787.1"/>
</dbReference>
<feature type="compositionally biased region" description="Basic and acidic residues" evidence="1">
    <location>
        <begin position="132"/>
        <end position="159"/>
    </location>
</feature>
<dbReference type="SUPFAM" id="SSF56281">
    <property type="entry name" value="Metallo-hydrolase/oxidoreductase"/>
    <property type="match status" value="1"/>
</dbReference>
<dbReference type="PANTHER" id="PTHR13754">
    <property type="entry name" value="METALLO-BETA-LACTAMASE SUPERFAMILY PROTEIN"/>
    <property type="match status" value="1"/>
</dbReference>
<dbReference type="CDD" id="cd07713">
    <property type="entry name" value="DHPS-like_MBL-fold"/>
    <property type="match status" value="1"/>
</dbReference>
<evidence type="ECO:0000256" key="1">
    <source>
        <dbReference type="SAM" id="MobiDB-lite"/>
    </source>
</evidence>
<gene>
    <name evidence="3" type="ORF">HSR121_2517</name>
</gene>
<protein>
    <submittedName>
        <fullName evidence="3">Metal-dependent hydrolase of the beta-lactamase superfamily II</fullName>
    </submittedName>
</protein>
<dbReference type="Proteomes" id="UP000663525">
    <property type="component" value="Chromosome"/>
</dbReference>
<feature type="region of interest" description="Disordered" evidence="1">
    <location>
        <begin position="131"/>
        <end position="159"/>
    </location>
</feature>
<keyword evidence="3" id="KW-0378">Hydrolase</keyword>
<dbReference type="InterPro" id="IPR041712">
    <property type="entry name" value="DHPS-like_MBL-fold"/>
</dbReference>
<dbReference type="InterPro" id="IPR001279">
    <property type="entry name" value="Metallo-B-lactamas"/>
</dbReference>
<evidence type="ECO:0000313" key="3">
    <source>
        <dbReference type="EMBL" id="QSG06838.1"/>
    </source>
</evidence>
<evidence type="ECO:0000313" key="4">
    <source>
        <dbReference type="Proteomes" id="UP000663525"/>
    </source>
</evidence>
<dbReference type="GO" id="GO:0016740">
    <property type="term" value="F:transferase activity"/>
    <property type="evidence" value="ECO:0007669"/>
    <property type="project" value="TreeGrafter"/>
</dbReference>